<dbReference type="InterPro" id="IPR003593">
    <property type="entry name" value="AAA+_ATPase"/>
</dbReference>
<keyword evidence="5" id="KW-0597">Phosphoprotein</keyword>
<dbReference type="EMBL" id="FWEV01000091">
    <property type="protein sequence ID" value="SLM29476.1"/>
    <property type="molecule type" value="Genomic_DNA"/>
</dbReference>
<dbReference type="Pfam" id="PF00072">
    <property type="entry name" value="Response_reg"/>
    <property type="match status" value="1"/>
</dbReference>
<dbReference type="Pfam" id="PF25601">
    <property type="entry name" value="AAA_lid_14"/>
    <property type="match status" value="1"/>
</dbReference>
<evidence type="ECO:0000313" key="9">
    <source>
        <dbReference type="EMBL" id="SLM29476.1"/>
    </source>
</evidence>
<gene>
    <name evidence="9" type="ORF">MTBBW1_1800004</name>
</gene>
<dbReference type="CDD" id="cd00009">
    <property type="entry name" value="AAA"/>
    <property type="match status" value="1"/>
</dbReference>
<dbReference type="InterPro" id="IPR027417">
    <property type="entry name" value="P-loop_NTPase"/>
</dbReference>
<dbReference type="GO" id="GO:0000160">
    <property type="term" value="P:phosphorelay signal transduction system"/>
    <property type="evidence" value="ECO:0007669"/>
    <property type="project" value="InterPro"/>
</dbReference>
<dbReference type="Gene3D" id="3.40.50.300">
    <property type="entry name" value="P-loop containing nucleotide triphosphate hydrolases"/>
    <property type="match status" value="1"/>
</dbReference>
<dbReference type="GO" id="GO:0005524">
    <property type="term" value="F:ATP binding"/>
    <property type="evidence" value="ECO:0007669"/>
    <property type="project" value="UniProtKB-KW"/>
</dbReference>
<dbReference type="OrthoDB" id="5409901at2"/>
<keyword evidence="2" id="KW-0067">ATP-binding</keyword>
<evidence type="ECO:0000256" key="2">
    <source>
        <dbReference type="ARBA" id="ARBA00022840"/>
    </source>
</evidence>
<evidence type="ECO:0000259" key="8">
    <source>
        <dbReference type="PROSITE" id="PS50112"/>
    </source>
</evidence>
<dbReference type="SUPFAM" id="SSF46689">
    <property type="entry name" value="Homeodomain-like"/>
    <property type="match status" value="1"/>
</dbReference>
<organism evidence="9 10">
    <name type="scientific">Desulfamplus magnetovallimortis</name>
    <dbReference type="NCBI Taxonomy" id="1246637"/>
    <lineage>
        <taxon>Bacteria</taxon>
        <taxon>Pseudomonadati</taxon>
        <taxon>Thermodesulfobacteriota</taxon>
        <taxon>Desulfobacteria</taxon>
        <taxon>Desulfobacterales</taxon>
        <taxon>Desulfobacteraceae</taxon>
        <taxon>Desulfamplus</taxon>
    </lineage>
</organism>
<evidence type="ECO:0000256" key="4">
    <source>
        <dbReference type="ARBA" id="ARBA00023163"/>
    </source>
</evidence>
<dbReference type="Gene3D" id="1.10.10.60">
    <property type="entry name" value="Homeodomain-like"/>
    <property type="match status" value="1"/>
</dbReference>
<dbReference type="Pfam" id="PF02954">
    <property type="entry name" value="HTH_8"/>
    <property type="match status" value="1"/>
</dbReference>
<dbReference type="SMART" id="SM00091">
    <property type="entry name" value="PAS"/>
    <property type="match status" value="1"/>
</dbReference>
<dbReference type="SUPFAM" id="SSF52172">
    <property type="entry name" value="CheY-like"/>
    <property type="match status" value="1"/>
</dbReference>
<dbReference type="Gene3D" id="3.30.450.20">
    <property type="entry name" value="PAS domain"/>
    <property type="match status" value="1"/>
</dbReference>
<feature type="domain" description="Sigma-54 factor interaction" evidence="6">
    <location>
        <begin position="278"/>
        <end position="506"/>
    </location>
</feature>
<dbReference type="AlphaFoldDB" id="A0A1W1HAK6"/>
<dbReference type="InterPro" id="IPR011006">
    <property type="entry name" value="CheY-like_superfamily"/>
</dbReference>
<dbReference type="STRING" id="1246637.MTBBW1_1800004"/>
<dbReference type="PRINTS" id="PR01590">
    <property type="entry name" value="HTHFIS"/>
</dbReference>
<dbReference type="InterPro" id="IPR000014">
    <property type="entry name" value="PAS"/>
</dbReference>
<feature type="domain" description="PAS" evidence="8">
    <location>
        <begin position="154"/>
        <end position="202"/>
    </location>
</feature>
<dbReference type="Pfam" id="PF13426">
    <property type="entry name" value="PAS_9"/>
    <property type="match status" value="1"/>
</dbReference>
<dbReference type="RefSeq" id="WP_080806440.1">
    <property type="nucleotide sequence ID" value="NZ_LT828553.1"/>
</dbReference>
<dbReference type="InterPro" id="IPR035965">
    <property type="entry name" value="PAS-like_dom_sf"/>
</dbReference>
<accession>A0A1W1HAK6</accession>
<dbReference type="GO" id="GO:0043565">
    <property type="term" value="F:sequence-specific DNA binding"/>
    <property type="evidence" value="ECO:0007669"/>
    <property type="project" value="InterPro"/>
</dbReference>
<dbReference type="InterPro" id="IPR009057">
    <property type="entry name" value="Homeodomain-like_sf"/>
</dbReference>
<dbReference type="GO" id="GO:0006355">
    <property type="term" value="P:regulation of DNA-templated transcription"/>
    <property type="evidence" value="ECO:0007669"/>
    <property type="project" value="InterPro"/>
</dbReference>
<dbReference type="InterPro" id="IPR002078">
    <property type="entry name" value="Sigma_54_int"/>
</dbReference>
<dbReference type="PROSITE" id="PS50045">
    <property type="entry name" value="SIGMA54_INTERACT_4"/>
    <property type="match status" value="1"/>
</dbReference>
<dbReference type="InterPro" id="IPR001789">
    <property type="entry name" value="Sig_transdc_resp-reg_receiver"/>
</dbReference>
<dbReference type="SMART" id="SM00382">
    <property type="entry name" value="AAA"/>
    <property type="match status" value="1"/>
</dbReference>
<evidence type="ECO:0000259" key="7">
    <source>
        <dbReference type="PROSITE" id="PS50110"/>
    </source>
</evidence>
<keyword evidence="10" id="KW-1185">Reference proteome</keyword>
<dbReference type="SUPFAM" id="SSF52540">
    <property type="entry name" value="P-loop containing nucleoside triphosphate hydrolases"/>
    <property type="match status" value="1"/>
</dbReference>
<evidence type="ECO:0000313" key="10">
    <source>
        <dbReference type="Proteomes" id="UP000191931"/>
    </source>
</evidence>
<dbReference type="PANTHER" id="PTHR32071:SF57">
    <property type="entry name" value="C4-DICARBOXYLATE TRANSPORT TRANSCRIPTIONAL REGULATORY PROTEIN DCTD"/>
    <property type="match status" value="1"/>
</dbReference>
<name>A0A1W1HAK6_9BACT</name>
<keyword evidence="3" id="KW-0805">Transcription regulation</keyword>
<evidence type="ECO:0000259" key="6">
    <source>
        <dbReference type="PROSITE" id="PS50045"/>
    </source>
</evidence>
<dbReference type="PROSITE" id="PS50110">
    <property type="entry name" value="RESPONSE_REGULATORY"/>
    <property type="match status" value="1"/>
</dbReference>
<feature type="domain" description="Response regulatory" evidence="7">
    <location>
        <begin position="11"/>
        <end position="127"/>
    </location>
</feature>
<dbReference type="PROSITE" id="PS00688">
    <property type="entry name" value="SIGMA54_INTERACT_3"/>
    <property type="match status" value="1"/>
</dbReference>
<keyword evidence="1" id="KW-0547">Nucleotide-binding</keyword>
<dbReference type="InterPro" id="IPR058031">
    <property type="entry name" value="AAA_lid_NorR"/>
</dbReference>
<evidence type="ECO:0000256" key="1">
    <source>
        <dbReference type="ARBA" id="ARBA00022741"/>
    </source>
</evidence>
<dbReference type="NCBIfam" id="TIGR00229">
    <property type="entry name" value="sensory_box"/>
    <property type="match status" value="1"/>
</dbReference>
<dbReference type="Gene3D" id="3.40.50.2300">
    <property type="match status" value="1"/>
</dbReference>
<dbReference type="Gene3D" id="1.10.8.60">
    <property type="match status" value="1"/>
</dbReference>
<dbReference type="InterPro" id="IPR002197">
    <property type="entry name" value="HTH_Fis"/>
</dbReference>
<protein>
    <submittedName>
        <fullName evidence="9">Putative Sigma-54 interaction domain-containing protein</fullName>
    </submittedName>
</protein>
<dbReference type="PANTHER" id="PTHR32071">
    <property type="entry name" value="TRANSCRIPTIONAL REGULATORY PROTEIN"/>
    <property type="match status" value="1"/>
</dbReference>
<dbReference type="SUPFAM" id="SSF55785">
    <property type="entry name" value="PYP-like sensor domain (PAS domain)"/>
    <property type="match status" value="1"/>
</dbReference>
<proteinExistence type="predicted"/>
<dbReference type="Pfam" id="PF00158">
    <property type="entry name" value="Sigma54_activat"/>
    <property type="match status" value="1"/>
</dbReference>
<dbReference type="CDD" id="cd00130">
    <property type="entry name" value="PAS"/>
    <property type="match status" value="1"/>
</dbReference>
<dbReference type="SMART" id="SM00448">
    <property type="entry name" value="REC"/>
    <property type="match status" value="1"/>
</dbReference>
<evidence type="ECO:0000256" key="3">
    <source>
        <dbReference type="ARBA" id="ARBA00023015"/>
    </source>
</evidence>
<dbReference type="FunFam" id="3.40.50.300:FF:000006">
    <property type="entry name" value="DNA-binding transcriptional regulator NtrC"/>
    <property type="match status" value="1"/>
</dbReference>
<dbReference type="InterPro" id="IPR025944">
    <property type="entry name" value="Sigma_54_int_dom_CS"/>
</dbReference>
<dbReference type="PROSITE" id="PS50112">
    <property type="entry name" value="PAS"/>
    <property type="match status" value="1"/>
</dbReference>
<keyword evidence="4" id="KW-0804">Transcription</keyword>
<feature type="modified residue" description="4-aspartylphosphate" evidence="5">
    <location>
        <position position="60"/>
    </location>
</feature>
<evidence type="ECO:0000256" key="5">
    <source>
        <dbReference type="PROSITE-ProRule" id="PRU00169"/>
    </source>
</evidence>
<reference evidence="9 10" key="1">
    <citation type="submission" date="2017-03" db="EMBL/GenBank/DDBJ databases">
        <authorList>
            <person name="Afonso C.L."/>
            <person name="Miller P.J."/>
            <person name="Scott M.A."/>
            <person name="Spackman E."/>
            <person name="Goraichik I."/>
            <person name="Dimitrov K.M."/>
            <person name="Suarez D.L."/>
            <person name="Swayne D.E."/>
        </authorList>
    </citation>
    <scope>NUCLEOTIDE SEQUENCE [LARGE SCALE GENOMIC DNA]</scope>
    <source>
        <strain evidence="9">PRJEB14757</strain>
    </source>
</reference>
<dbReference type="Proteomes" id="UP000191931">
    <property type="component" value="Unassembled WGS sequence"/>
</dbReference>
<sequence length="577" mass="65140">MKSKYQIKKPTVMVVDDQPQQLRSLFTALQDKGFNLLIAQSGAEALLLLEQARPDVILLDVSLPDLDGFEVCQRIKKLPNVSDIPVLFITASIQLLDKLEGLRSGGADYITKPFQLEEVVARVKTHLTLRRLQLELQEEKERFKALANAAFEGIILSVDETIIDVNQPLEQMLGYSRKEILSKTLSEIFQKKYLKLIKDLINSETEYIKEVSAVRKQGEPVSLEIQCRTIVHQGQNVRVVALRDITQQKKLEAQARKLESENIILKASRNDREHLGELVGRGPVMQIVYERILKAALSNAPVMIYGETGSGKELAARTIWQLDQKYGASFIAVNCAALQETLFESQFFGHRKGAFTGAVQDTLGFFSQARGGVLFLDEVTELTASMQAKLLRVLNSGEYTPLGDSKPCMADSRIIAATNQELRSLITLGQFREDLFYRLHVISLEMPPLRRHKEDLPLLVSHFLRQKLHGNAAFSMPSESLMARFREYDWPGNVRELSNELRRYVSMNEVELGVAVPIQVTKKEISSSASLSDRMAAFERQVISESLSISEGNRNRAAELLKIPLPTLYRKIQKYLL</sequence>